<protein>
    <submittedName>
        <fullName evidence="9">Uncharacterized protein</fullName>
    </submittedName>
</protein>
<dbReference type="InterPro" id="IPR050893">
    <property type="entry name" value="Sugar_PTS"/>
</dbReference>
<comment type="caution">
    <text evidence="9">The sequence shown here is derived from an EMBL/GenBank/DDBJ whole genome shotgun (WGS) entry which is preliminary data.</text>
</comment>
<dbReference type="SUPFAM" id="SSF55594">
    <property type="entry name" value="HPr-like"/>
    <property type="match status" value="1"/>
</dbReference>
<dbReference type="eggNOG" id="COG1925">
    <property type="taxonomic scope" value="Bacteria"/>
</dbReference>
<proteinExistence type="predicted"/>
<dbReference type="Proteomes" id="UP000028073">
    <property type="component" value="Unassembled WGS sequence"/>
</dbReference>
<dbReference type="EMBL" id="JOKH01000002">
    <property type="protein sequence ID" value="KEQ17665.1"/>
    <property type="molecule type" value="Genomic_DNA"/>
</dbReference>
<keyword evidence="1" id="KW-0813">Transport</keyword>
<evidence type="ECO:0000313" key="10">
    <source>
        <dbReference type="Proteomes" id="UP000028073"/>
    </source>
</evidence>
<dbReference type="Gene3D" id="3.30.1340.10">
    <property type="entry name" value="HPr-like"/>
    <property type="match status" value="1"/>
</dbReference>
<dbReference type="OrthoDB" id="1640042at2"/>
<keyword evidence="2" id="KW-0597">Phosphoprotein</keyword>
<keyword evidence="4" id="KW-0808">Transferase</keyword>
<dbReference type="PROSITE" id="PS51350">
    <property type="entry name" value="PTS_HPR_DOM"/>
    <property type="match status" value="1"/>
</dbReference>
<dbReference type="eggNOG" id="COG4668">
    <property type="taxonomic scope" value="Bacteria"/>
</dbReference>
<dbReference type="InterPro" id="IPR002178">
    <property type="entry name" value="PTS_EIIA_type-2_dom"/>
</dbReference>
<dbReference type="PRINTS" id="PR00107">
    <property type="entry name" value="PHOSPHOCPHPR"/>
</dbReference>
<evidence type="ECO:0000313" key="9">
    <source>
        <dbReference type="EMBL" id="KEQ17665.1"/>
    </source>
</evidence>
<keyword evidence="10" id="KW-1185">Reference proteome</keyword>
<evidence type="ECO:0000256" key="5">
    <source>
        <dbReference type="ARBA" id="ARBA00022683"/>
    </source>
</evidence>
<sequence>MLTLNLSSIFLNQSAEDKLQVIELIGQKMVEVGYTTEAYTVGLKAREAISSTFLGNGIAIPHGTPDSRDAVQKTGVVILQFPQGVDWGEGDKVFMAVGIAARSNEHLQILSGLTRVLDNDDLCGHLAKTGNPQDVIEAINPQSRQRPLISEDLVRTRVDINTPFALKAVAASLLDAGGYLEAGAEEALAKTHAIVSGSIAFISTAKASCTGIALITPAKPVSFSGKPVNLLVAVSACNVNHLAVLKQMGSWADDADLISKLENISATDLLNAAKGNGWPVPADEVLSREFTIFNSNGMHARPGKVFVSTLKPFESRIEVRNPNKSNAFINGKSLMKLLSLGITKGTTIEVKACGPDAQEAIGALEQAINEGLGE</sequence>
<accession>A0A081NGU2</accession>
<evidence type="ECO:0000256" key="3">
    <source>
        <dbReference type="ARBA" id="ARBA00022597"/>
    </source>
</evidence>
<evidence type="ECO:0000259" key="7">
    <source>
        <dbReference type="PROSITE" id="PS51094"/>
    </source>
</evidence>
<evidence type="ECO:0000256" key="1">
    <source>
        <dbReference type="ARBA" id="ARBA00022448"/>
    </source>
</evidence>
<dbReference type="Pfam" id="PF00381">
    <property type="entry name" value="PTS-HPr"/>
    <property type="match status" value="1"/>
</dbReference>
<dbReference type="Gene3D" id="3.40.930.10">
    <property type="entry name" value="Mannitol-specific EII, Chain A"/>
    <property type="match status" value="2"/>
</dbReference>
<keyword evidence="3" id="KW-0762">Sugar transport</keyword>
<feature type="domain" description="PTS EIIA type-2" evidence="7">
    <location>
        <begin position="2"/>
        <end position="142"/>
    </location>
</feature>
<feature type="domain" description="HPr" evidence="8">
    <location>
        <begin position="285"/>
        <end position="374"/>
    </location>
</feature>
<evidence type="ECO:0000256" key="2">
    <source>
        <dbReference type="ARBA" id="ARBA00022553"/>
    </source>
</evidence>
<name>A0A081NGU2_9GAMM</name>
<organism evidence="9 10">
    <name type="scientific">Endozoicomonas numazuensis</name>
    <dbReference type="NCBI Taxonomy" id="1137799"/>
    <lineage>
        <taxon>Bacteria</taxon>
        <taxon>Pseudomonadati</taxon>
        <taxon>Pseudomonadota</taxon>
        <taxon>Gammaproteobacteria</taxon>
        <taxon>Oceanospirillales</taxon>
        <taxon>Endozoicomonadaceae</taxon>
        <taxon>Endozoicomonas</taxon>
    </lineage>
</organism>
<dbReference type="PANTHER" id="PTHR30181:SF3">
    <property type="entry name" value="MULTIPHOSPHORYL TRANSFER PROTEIN"/>
    <property type="match status" value="1"/>
</dbReference>
<dbReference type="GO" id="GO:0005886">
    <property type="term" value="C:plasma membrane"/>
    <property type="evidence" value="ECO:0007669"/>
    <property type="project" value="TreeGrafter"/>
</dbReference>
<gene>
    <name evidence="9" type="ORF">GZ78_08185</name>
</gene>
<dbReference type="GO" id="GO:0009401">
    <property type="term" value="P:phosphoenolpyruvate-dependent sugar phosphotransferase system"/>
    <property type="evidence" value="ECO:0007669"/>
    <property type="project" value="UniProtKB-KW"/>
</dbReference>
<reference evidence="9 10" key="1">
    <citation type="submission" date="2014-06" db="EMBL/GenBank/DDBJ databases">
        <title>Whole Genome Sequences of Three Symbiotic Endozoicomonas Bacteria.</title>
        <authorList>
            <person name="Neave M.J."/>
            <person name="Apprill A."/>
            <person name="Voolstra C.R."/>
        </authorList>
    </citation>
    <scope>NUCLEOTIDE SEQUENCE [LARGE SCALE GENOMIC DNA]</scope>
    <source>
        <strain evidence="9 10">DSM 25634</strain>
    </source>
</reference>
<dbReference type="GO" id="GO:0016301">
    <property type="term" value="F:kinase activity"/>
    <property type="evidence" value="ECO:0007669"/>
    <property type="project" value="UniProtKB-KW"/>
</dbReference>
<dbReference type="InterPro" id="IPR016152">
    <property type="entry name" value="PTrfase/Anion_transptr"/>
</dbReference>
<dbReference type="NCBIfam" id="NF008319">
    <property type="entry name" value="PRK11109.1"/>
    <property type="match status" value="1"/>
</dbReference>
<dbReference type="Pfam" id="PF00359">
    <property type="entry name" value="PTS_EIIA_2"/>
    <property type="match status" value="1"/>
</dbReference>
<dbReference type="PROSITE" id="PS00372">
    <property type="entry name" value="PTS_EIIA_TYPE_2_HIS"/>
    <property type="match status" value="1"/>
</dbReference>
<evidence type="ECO:0000259" key="8">
    <source>
        <dbReference type="PROSITE" id="PS51350"/>
    </source>
</evidence>
<keyword evidence="6" id="KW-0418">Kinase</keyword>
<dbReference type="STRING" id="1137799.GZ78_08185"/>
<dbReference type="RefSeq" id="WP_034834483.1">
    <property type="nucleotide sequence ID" value="NZ_JOKH01000002.1"/>
</dbReference>
<evidence type="ECO:0000256" key="4">
    <source>
        <dbReference type="ARBA" id="ARBA00022679"/>
    </source>
</evidence>
<dbReference type="PANTHER" id="PTHR30181">
    <property type="entry name" value="MANNITOL PERMEASE IIC COMPONENT"/>
    <property type="match status" value="1"/>
</dbReference>
<dbReference type="CDD" id="cd00211">
    <property type="entry name" value="PTS_IIA_fru"/>
    <property type="match status" value="1"/>
</dbReference>
<dbReference type="AlphaFoldDB" id="A0A081NGU2"/>
<dbReference type="CDD" id="cd00367">
    <property type="entry name" value="PTS-HPr_like"/>
    <property type="match status" value="1"/>
</dbReference>
<dbReference type="InterPro" id="IPR035895">
    <property type="entry name" value="HPr-like_sf"/>
</dbReference>
<dbReference type="GO" id="GO:0090563">
    <property type="term" value="F:protein-phosphocysteine-sugar phosphotransferase activity"/>
    <property type="evidence" value="ECO:0007669"/>
    <property type="project" value="TreeGrafter"/>
</dbReference>
<dbReference type="InterPro" id="IPR000032">
    <property type="entry name" value="HPr-like"/>
</dbReference>
<dbReference type="NCBIfam" id="TIGR01003">
    <property type="entry name" value="PTS_HPr_family"/>
    <property type="match status" value="1"/>
</dbReference>
<evidence type="ECO:0000256" key="6">
    <source>
        <dbReference type="ARBA" id="ARBA00022777"/>
    </source>
</evidence>
<keyword evidence="5" id="KW-0598">Phosphotransferase system</keyword>
<dbReference type="PROSITE" id="PS51094">
    <property type="entry name" value="PTS_EIIA_TYPE_2"/>
    <property type="match status" value="1"/>
</dbReference>
<dbReference type="SUPFAM" id="SSF55804">
    <property type="entry name" value="Phoshotransferase/anion transport protein"/>
    <property type="match status" value="2"/>
</dbReference>